<dbReference type="EMBL" id="CP048286">
    <property type="protein sequence ID" value="QHW33123.1"/>
    <property type="molecule type" value="Genomic_DNA"/>
</dbReference>
<dbReference type="RefSeq" id="WP_162643097.1">
    <property type="nucleotide sequence ID" value="NZ_CP048286.1"/>
</dbReference>
<keyword evidence="1" id="KW-0812">Transmembrane</keyword>
<sequence>MKKREDDAGQEQMFQELLGGQVEMWDEAIVPPPMNEEAFARLVREGREERRRRQRLERYAFWFISAIVLCGMLLLWQSSLLMFAVLQAAVFAGGGVFLVFGFIRTSKSRRSHR</sequence>
<gene>
    <name evidence="2" type="ORF">GZH47_21495</name>
</gene>
<keyword evidence="1" id="KW-1133">Transmembrane helix</keyword>
<name>A0A6C0P5Z3_9BACL</name>
<feature type="transmembrane region" description="Helical" evidence="1">
    <location>
        <begin position="82"/>
        <end position="103"/>
    </location>
</feature>
<evidence type="ECO:0000313" key="3">
    <source>
        <dbReference type="Proteomes" id="UP000479114"/>
    </source>
</evidence>
<keyword evidence="1" id="KW-0472">Membrane</keyword>
<accession>A0A6C0P5Z3</accession>
<feature type="transmembrane region" description="Helical" evidence="1">
    <location>
        <begin position="59"/>
        <end position="76"/>
    </location>
</feature>
<reference evidence="2 3" key="1">
    <citation type="submission" date="2020-02" db="EMBL/GenBank/DDBJ databases">
        <title>Paenibacillus sp. nov., isolated from rhizosphere soil of tomato.</title>
        <authorList>
            <person name="Weon H.-Y."/>
            <person name="Lee S.A."/>
        </authorList>
    </citation>
    <scope>NUCLEOTIDE SEQUENCE [LARGE SCALE GENOMIC DNA]</scope>
    <source>
        <strain evidence="2 3">14171R-81</strain>
    </source>
</reference>
<dbReference type="Proteomes" id="UP000479114">
    <property type="component" value="Chromosome"/>
</dbReference>
<protein>
    <recommendedName>
        <fullName evidence="4">YxlC family protein</fullName>
    </recommendedName>
</protein>
<proteinExistence type="predicted"/>
<organism evidence="2 3">
    <name type="scientific">Paenibacillus rhizovicinus</name>
    <dbReference type="NCBI Taxonomy" id="2704463"/>
    <lineage>
        <taxon>Bacteria</taxon>
        <taxon>Bacillati</taxon>
        <taxon>Bacillota</taxon>
        <taxon>Bacilli</taxon>
        <taxon>Bacillales</taxon>
        <taxon>Paenibacillaceae</taxon>
        <taxon>Paenibacillus</taxon>
    </lineage>
</organism>
<keyword evidence="3" id="KW-1185">Reference proteome</keyword>
<dbReference type="AlphaFoldDB" id="A0A6C0P5Z3"/>
<dbReference type="Pfam" id="PF17280">
    <property type="entry name" value="DUF5345"/>
    <property type="match status" value="1"/>
</dbReference>
<dbReference type="InterPro" id="IPR035238">
    <property type="entry name" value="DUF5345"/>
</dbReference>
<dbReference type="KEGG" id="prz:GZH47_21495"/>
<evidence type="ECO:0000313" key="2">
    <source>
        <dbReference type="EMBL" id="QHW33123.1"/>
    </source>
</evidence>
<evidence type="ECO:0008006" key="4">
    <source>
        <dbReference type="Google" id="ProtNLM"/>
    </source>
</evidence>
<evidence type="ECO:0000256" key="1">
    <source>
        <dbReference type="SAM" id="Phobius"/>
    </source>
</evidence>